<sequence length="163" mass="18542">MQSLTVFKFDENSDISTWSVIDDVVMGGKSSGKFYQNKEGKGIFDGHVSLEDNGGFSSLRYQFEALDTSSYSKITITIKGDGKSYKLRFKTKQSDSHSYITHFNTSKKWETLSFSLAEMTPIFRGRKLDLPNYKDNTIEEIAFIIGNKKEEDFMLELGAIILE</sequence>
<dbReference type="PANTHER" id="PTHR13194:SF19">
    <property type="entry name" value="NAD(P)-BINDING ROSSMANN-FOLD SUPERFAMILY PROTEIN"/>
    <property type="match status" value="1"/>
</dbReference>
<accession>E6X8E6</accession>
<feature type="domain" description="NADH:ubiquinone oxidoreductase intermediate-associated protein 30" evidence="2">
    <location>
        <begin position="7"/>
        <end position="157"/>
    </location>
</feature>
<dbReference type="Pfam" id="PF08547">
    <property type="entry name" value="CIA30"/>
    <property type="match status" value="1"/>
</dbReference>
<evidence type="ECO:0000259" key="2">
    <source>
        <dbReference type="Pfam" id="PF08547"/>
    </source>
</evidence>
<dbReference type="PANTHER" id="PTHR13194">
    <property type="entry name" value="COMPLEX I INTERMEDIATE-ASSOCIATED PROTEIN 30"/>
    <property type="match status" value="1"/>
</dbReference>
<dbReference type="InterPro" id="IPR013857">
    <property type="entry name" value="NADH-UbQ_OxRdtase-assoc_prot30"/>
</dbReference>
<name>E6X8E6_CELAD</name>
<dbReference type="OrthoDB" id="442188at2"/>
<keyword evidence="4" id="KW-1185">Reference proteome</keyword>
<dbReference type="RefSeq" id="WP_013552253.1">
    <property type="nucleotide sequence ID" value="NC_014934.1"/>
</dbReference>
<dbReference type="STRING" id="688270.Celal_3538"/>
<dbReference type="SUPFAM" id="SSF49785">
    <property type="entry name" value="Galactose-binding domain-like"/>
    <property type="match status" value="1"/>
</dbReference>
<gene>
    <name evidence="3" type="ordered locus">Celal_3538</name>
</gene>
<organism evidence="3 4">
    <name type="scientific">Cellulophaga algicola (strain DSM 14237 / IC166 / ACAM 630)</name>
    <dbReference type="NCBI Taxonomy" id="688270"/>
    <lineage>
        <taxon>Bacteria</taxon>
        <taxon>Pseudomonadati</taxon>
        <taxon>Bacteroidota</taxon>
        <taxon>Flavobacteriia</taxon>
        <taxon>Flavobacteriales</taxon>
        <taxon>Flavobacteriaceae</taxon>
        <taxon>Cellulophaga</taxon>
    </lineage>
</organism>
<dbReference type="KEGG" id="cao:Celal_3538"/>
<dbReference type="Proteomes" id="UP000008634">
    <property type="component" value="Chromosome"/>
</dbReference>
<dbReference type="AlphaFoldDB" id="E6X8E6"/>
<dbReference type="HOGENOM" id="CLU_059028_5_0_10"/>
<evidence type="ECO:0000313" key="3">
    <source>
        <dbReference type="EMBL" id="ADV50802.1"/>
    </source>
</evidence>
<proteinExistence type="inferred from homology"/>
<protein>
    <submittedName>
        <fullName evidence="3">NADH:ubiquinone oxidoreductase complex I intermediate-associated protein 30</fullName>
    </submittedName>
</protein>
<dbReference type="EMBL" id="CP002453">
    <property type="protein sequence ID" value="ADV50802.1"/>
    <property type="molecule type" value="Genomic_DNA"/>
</dbReference>
<comment type="similarity">
    <text evidence="1">Belongs to the CIA30 family.</text>
</comment>
<dbReference type="InterPro" id="IPR008979">
    <property type="entry name" value="Galactose-bd-like_sf"/>
</dbReference>
<reference evidence="3 4" key="1">
    <citation type="journal article" date="2010" name="Stand. Genomic Sci.">
        <title>Complete genome sequence of Cellulophaga algicola type strain (IC166).</title>
        <authorList>
            <person name="Abt B."/>
            <person name="Lu M."/>
            <person name="Misra M."/>
            <person name="Han C."/>
            <person name="Nolan M."/>
            <person name="Lucas S."/>
            <person name="Hammon N."/>
            <person name="Deshpande S."/>
            <person name="Cheng J.F."/>
            <person name="Tapia R."/>
            <person name="Goodwin L."/>
            <person name="Pitluck S."/>
            <person name="Liolios K."/>
            <person name="Pagani I."/>
            <person name="Ivanova N."/>
            <person name="Mavromatis K."/>
            <person name="Ovchinikova G."/>
            <person name="Pati A."/>
            <person name="Chen A."/>
            <person name="Palaniappan K."/>
            <person name="Land M."/>
            <person name="Hauser L."/>
            <person name="Chang Y.J."/>
            <person name="Jeffries C.D."/>
            <person name="Detter J.C."/>
            <person name="Brambilla E."/>
            <person name="Rohde M."/>
            <person name="Tindall B.J."/>
            <person name="Goker M."/>
            <person name="Woyke T."/>
            <person name="Bristow J."/>
            <person name="Eisen J.A."/>
            <person name="Markowitz V."/>
            <person name="Hugenholtz P."/>
            <person name="Kyrpides N.C."/>
            <person name="Klenk H.P."/>
            <person name="Lapidus A."/>
        </authorList>
    </citation>
    <scope>NUCLEOTIDE SEQUENCE [LARGE SCALE GENOMIC DNA]</scope>
    <source>
        <strain evidence="4">DSM 14237 / IC166 / ACAM 630</strain>
    </source>
</reference>
<evidence type="ECO:0000256" key="1">
    <source>
        <dbReference type="ARBA" id="ARBA00007884"/>
    </source>
</evidence>
<dbReference type="eggNOG" id="COG0702">
    <property type="taxonomic scope" value="Bacteria"/>
</dbReference>
<evidence type="ECO:0000313" key="4">
    <source>
        <dbReference type="Proteomes" id="UP000008634"/>
    </source>
</evidence>
<dbReference type="InterPro" id="IPR039131">
    <property type="entry name" value="NDUFAF1"/>
</dbReference>